<evidence type="ECO:0000256" key="1">
    <source>
        <dbReference type="SAM" id="SignalP"/>
    </source>
</evidence>
<keyword evidence="1" id="KW-0732">Signal</keyword>
<protein>
    <submittedName>
        <fullName evidence="2">Uncharacterized protein</fullName>
    </submittedName>
</protein>
<dbReference type="Proteomes" id="UP000039865">
    <property type="component" value="Unassembled WGS sequence"/>
</dbReference>
<reference evidence="2 3" key="1">
    <citation type="submission" date="2014-06" db="EMBL/GenBank/DDBJ databases">
        <authorList>
            <person name="Swart Estienne"/>
        </authorList>
    </citation>
    <scope>NUCLEOTIDE SEQUENCE [LARGE SCALE GENOMIC DNA]</scope>
    <source>
        <strain evidence="2 3">130c</strain>
    </source>
</reference>
<dbReference type="OMA" id="WIMIHEE"/>
<feature type="signal peptide" evidence="1">
    <location>
        <begin position="1"/>
        <end position="22"/>
    </location>
</feature>
<name>A0A078A3H3_STYLE</name>
<feature type="chain" id="PRO_5001729150" evidence="1">
    <location>
        <begin position="23"/>
        <end position="344"/>
    </location>
</feature>
<organism evidence="2 3">
    <name type="scientific">Stylonychia lemnae</name>
    <name type="common">Ciliate</name>
    <dbReference type="NCBI Taxonomy" id="5949"/>
    <lineage>
        <taxon>Eukaryota</taxon>
        <taxon>Sar</taxon>
        <taxon>Alveolata</taxon>
        <taxon>Ciliophora</taxon>
        <taxon>Intramacronucleata</taxon>
        <taxon>Spirotrichea</taxon>
        <taxon>Stichotrichia</taxon>
        <taxon>Sporadotrichida</taxon>
        <taxon>Oxytrichidae</taxon>
        <taxon>Stylonychinae</taxon>
        <taxon>Stylonychia</taxon>
    </lineage>
</organism>
<evidence type="ECO:0000313" key="2">
    <source>
        <dbReference type="EMBL" id="CDW76727.1"/>
    </source>
</evidence>
<dbReference type="EMBL" id="CCKQ01005482">
    <property type="protein sequence ID" value="CDW76727.1"/>
    <property type="molecule type" value="Genomic_DNA"/>
</dbReference>
<accession>A0A078A3H3</accession>
<proteinExistence type="predicted"/>
<sequence>MSISLKVLLLLALFIALQFSSALNLQKQCSTNTDCKDYEECSFQQICTSEGCQKSQKKQCISVGPSSQQFTRAQQNSNYLSQSYQQSENEQIQPQLIIKSSKDKDSLISFEKKGDQQQDHTFKMGLQGLDNDFVISKGENSLLVIDAESGDVRINKNLKITEELKLGLQSQIVIGKVPQWIMIHEEVSGQFDLSKWTLLNGKGKTLKQTKCGGYTLLGGYGELSLEKLQTQISLANYKYSNVKIEAVFHFIDAWSGQTAYMRLPHSEAYLWTDSFDFTQTKNTLNLCGSDIGEGKFSSQIEAVFSSDLGIDKESNTLTVEFGTTLETDAQYSSYGISSLRVYIR</sequence>
<dbReference type="InParanoid" id="A0A078A3H3"/>
<gene>
    <name evidence="2" type="primary">Contig13368.g14264</name>
    <name evidence="2" type="ORF">STYLEM_5688</name>
</gene>
<keyword evidence="3" id="KW-1185">Reference proteome</keyword>
<evidence type="ECO:0000313" key="3">
    <source>
        <dbReference type="Proteomes" id="UP000039865"/>
    </source>
</evidence>
<dbReference type="AlphaFoldDB" id="A0A078A3H3"/>
<dbReference type="OrthoDB" id="397220at2759"/>